<protein>
    <recommendedName>
        <fullName evidence="4">DUF3619 domain-containing protein</fullName>
    </recommendedName>
</protein>
<organism evidence="2 3">
    <name type="scientific">Micavibrio aeruginosavorus</name>
    <dbReference type="NCBI Taxonomy" id="349221"/>
    <lineage>
        <taxon>Bacteria</taxon>
        <taxon>Pseudomonadati</taxon>
        <taxon>Bdellovibrionota</taxon>
        <taxon>Bdellovibrionia</taxon>
        <taxon>Bdellovibrionales</taxon>
        <taxon>Pseudobdellovibrionaceae</taxon>
        <taxon>Micavibrio</taxon>
    </lineage>
</organism>
<gene>
    <name evidence="2" type="ORF">DI586_02735</name>
</gene>
<evidence type="ECO:0008006" key="4">
    <source>
        <dbReference type="Google" id="ProtNLM"/>
    </source>
</evidence>
<accession>A0A2W5FP07</accession>
<dbReference type="EMBL" id="QFOT01000017">
    <property type="protein sequence ID" value="PZP56703.1"/>
    <property type="molecule type" value="Genomic_DNA"/>
</dbReference>
<keyword evidence="1" id="KW-0472">Membrane</keyword>
<name>A0A2W5FP07_9BACT</name>
<sequence length="97" mass="11110">MDITKLFENDKIEKLDNEKLEFMIEAALAHPQIRVPANENNRRFRHALAIAAALVMAITFSLQYMPNTMPDLASDDNNEIYNEISDLIILETMNDLS</sequence>
<comment type="caution">
    <text evidence="2">The sequence shown here is derived from an EMBL/GenBank/DDBJ whole genome shotgun (WGS) entry which is preliminary data.</text>
</comment>
<dbReference type="AlphaFoldDB" id="A0A2W5FP07"/>
<keyword evidence="1" id="KW-0812">Transmembrane</keyword>
<dbReference type="Proteomes" id="UP000249739">
    <property type="component" value="Unassembled WGS sequence"/>
</dbReference>
<evidence type="ECO:0000313" key="3">
    <source>
        <dbReference type="Proteomes" id="UP000249739"/>
    </source>
</evidence>
<proteinExistence type="predicted"/>
<keyword evidence="1" id="KW-1133">Transmembrane helix</keyword>
<reference evidence="2 3" key="1">
    <citation type="submission" date="2017-08" db="EMBL/GenBank/DDBJ databases">
        <title>Infants hospitalized years apart are colonized by the same room-sourced microbial strains.</title>
        <authorList>
            <person name="Brooks B."/>
            <person name="Olm M.R."/>
            <person name="Firek B.A."/>
            <person name="Baker R."/>
            <person name="Thomas B.C."/>
            <person name="Morowitz M.J."/>
            <person name="Banfield J.F."/>
        </authorList>
    </citation>
    <scope>NUCLEOTIDE SEQUENCE [LARGE SCALE GENOMIC DNA]</scope>
    <source>
        <strain evidence="2">S2_006_000_R2_64</strain>
    </source>
</reference>
<evidence type="ECO:0000256" key="1">
    <source>
        <dbReference type="SAM" id="Phobius"/>
    </source>
</evidence>
<feature type="transmembrane region" description="Helical" evidence="1">
    <location>
        <begin position="47"/>
        <end position="65"/>
    </location>
</feature>
<evidence type="ECO:0000313" key="2">
    <source>
        <dbReference type="EMBL" id="PZP56703.1"/>
    </source>
</evidence>